<dbReference type="STRING" id="1291052.FC18_GL000659"/>
<protein>
    <submittedName>
        <fullName evidence="1">Nucleotide deoxyribosyltransferase</fullName>
    </submittedName>
</protein>
<reference evidence="1 2" key="1">
    <citation type="journal article" date="2015" name="Genome Announc.">
        <title>Expanding the biotechnology potential of lactobacilli through comparative genomics of 213 strains and associated genera.</title>
        <authorList>
            <person name="Sun Z."/>
            <person name="Harris H.M."/>
            <person name="McCann A."/>
            <person name="Guo C."/>
            <person name="Argimon S."/>
            <person name="Zhang W."/>
            <person name="Yang X."/>
            <person name="Jeffery I.B."/>
            <person name="Cooney J.C."/>
            <person name="Kagawa T.F."/>
            <person name="Liu W."/>
            <person name="Song Y."/>
            <person name="Salvetti E."/>
            <person name="Wrobel A."/>
            <person name="Rasinkangas P."/>
            <person name="Parkhill J."/>
            <person name="Rea M.C."/>
            <person name="O'Sullivan O."/>
            <person name="Ritari J."/>
            <person name="Douillard F.P."/>
            <person name="Paul Ross R."/>
            <person name="Yang R."/>
            <person name="Briner A.E."/>
            <person name="Felis G.E."/>
            <person name="de Vos W.M."/>
            <person name="Barrangou R."/>
            <person name="Klaenhammer T.R."/>
            <person name="Caufield P.W."/>
            <person name="Cui Y."/>
            <person name="Zhang H."/>
            <person name="O'Toole P.W."/>
        </authorList>
    </citation>
    <scope>NUCLEOTIDE SEQUENCE [LARGE SCALE GENOMIC DNA]</scope>
    <source>
        <strain evidence="1 2">DSM 20505</strain>
    </source>
</reference>
<evidence type="ECO:0000313" key="2">
    <source>
        <dbReference type="Proteomes" id="UP000051679"/>
    </source>
</evidence>
<dbReference type="Pfam" id="PF05014">
    <property type="entry name" value="Nuc_deoxyrib_tr"/>
    <property type="match status" value="1"/>
</dbReference>
<comment type="caution">
    <text evidence="1">The sequence shown here is derived from an EMBL/GenBank/DDBJ whole genome shotgun (WGS) entry which is preliminary data.</text>
</comment>
<sequence>MNEFMTKTAYIASSWFNDEQTAHMNGGVAAIKANPTVDFDNSYLPLAHQYKGLDTMKNPELLSDTEWQLATFNGDVQGINNTDLVIALYDPKQENSDPGVLWEVGYAYGLRKPVILVLPDANEIPLNLMPAIGATAIIHVKDLADYNFNFPNYDVYKGQVY</sequence>
<dbReference type="Gene3D" id="3.40.50.450">
    <property type="match status" value="1"/>
</dbReference>
<gene>
    <name evidence="1" type="ORF">FC18_GL000659</name>
</gene>
<dbReference type="SUPFAM" id="SSF52309">
    <property type="entry name" value="N-(deoxy)ribosyltransferase-like"/>
    <property type="match status" value="1"/>
</dbReference>
<dbReference type="EMBL" id="AYYO01000009">
    <property type="protein sequence ID" value="KRM56129.1"/>
    <property type="molecule type" value="Genomic_DNA"/>
</dbReference>
<dbReference type="GO" id="GO:0016740">
    <property type="term" value="F:transferase activity"/>
    <property type="evidence" value="ECO:0007669"/>
    <property type="project" value="UniProtKB-KW"/>
</dbReference>
<dbReference type="AlphaFoldDB" id="A0A0R1ZM98"/>
<keyword evidence="2" id="KW-1185">Reference proteome</keyword>
<accession>A0A0R1ZM98</accession>
<evidence type="ECO:0000313" key="1">
    <source>
        <dbReference type="EMBL" id="KRM56129.1"/>
    </source>
</evidence>
<dbReference type="PATRIC" id="fig|1291052.5.peg.674"/>
<keyword evidence="1" id="KW-0808">Transferase</keyword>
<dbReference type="Proteomes" id="UP000051679">
    <property type="component" value="Unassembled WGS sequence"/>
</dbReference>
<organism evidence="1 2">
    <name type="scientific">Lacticaseibacillus sharpeae JCM 1186 = DSM 20505</name>
    <dbReference type="NCBI Taxonomy" id="1291052"/>
    <lineage>
        <taxon>Bacteria</taxon>
        <taxon>Bacillati</taxon>
        <taxon>Bacillota</taxon>
        <taxon>Bacilli</taxon>
        <taxon>Lactobacillales</taxon>
        <taxon>Lactobacillaceae</taxon>
        <taxon>Lacticaseibacillus</taxon>
    </lineage>
</organism>
<dbReference type="InterPro" id="IPR007710">
    <property type="entry name" value="Nucleoside_deoxyribTrfase"/>
</dbReference>
<proteinExistence type="predicted"/>
<name>A0A0R1ZM98_9LACO</name>